<dbReference type="EMBL" id="JABXJJ020000010">
    <property type="protein sequence ID" value="MDI5969620.1"/>
    <property type="molecule type" value="Genomic_DNA"/>
</dbReference>
<proteinExistence type="predicted"/>
<reference evidence="2 3" key="1">
    <citation type="submission" date="2023-05" db="EMBL/GenBank/DDBJ databases">
        <title>Streptantibioticus silvisoli sp. nov., acidotolerant actinomycetes 1 from pine litter.</title>
        <authorList>
            <person name="Swiecimska M."/>
            <person name="Golinska P."/>
            <person name="Sangal V."/>
            <person name="Wachnowicz B."/>
            <person name="Goodfellow M."/>
        </authorList>
    </citation>
    <scope>NUCLEOTIDE SEQUENCE</scope>
    <source>
        <strain evidence="2">SL13</strain>
        <strain evidence="1 3">SL54</strain>
    </source>
</reference>
<organism evidence="2">
    <name type="scientific">Streptantibioticus silvisoli</name>
    <dbReference type="NCBI Taxonomy" id="2705255"/>
    <lineage>
        <taxon>Bacteria</taxon>
        <taxon>Bacillati</taxon>
        <taxon>Actinomycetota</taxon>
        <taxon>Actinomycetes</taxon>
        <taxon>Kitasatosporales</taxon>
        <taxon>Streptomycetaceae</taxon>
        <taxon>Streptantibioticus</taxon>
    </lineage>
</organism>
<gene>
    <name evidence="1" type="ORF">POF43_020995</name>
    <name evidence="2" type="ORF">POF50_009750</name>
</gene>
<dbReference type="RefSeq" id="WP_271318431.1">
    <property type="nucleotide sequence ID" value="NZ_JAAGKO020000031.1"/>
</dbReference>
<accession>A0AA90H6C3</accession>
<keyword evidence="3" id="KW-1185">Reference proteome</keyword>
<evidence type="ECO:0000313" key="2">
    <source>
        <dbReference type="EMBL" id="MDI5969620.1"/>
    </source>
</evidence>
<evidence type="ECO:0000313" key="1">
    <source>
        <dbReference type="EMBL" id="MDI5965168.1"/>
    </source>
</evidence>
<comment type="caution">
    <text evidence="2">The sequence shown here is derived from an EMBL/GenBank/DDBJ whole genome shotgun (WGS) entry which is preliminary data.</text>
</comment>
<dbReference type="Proteomes" id="UP001156398">
    <property type="component" value="Unassembled WGS sequence"/>
</dbReference>
<dbReference type="AlphaFoldDB" id="A0AA90H6C3"/>
<name>A0AA90H6C3_9ACTN</name>
<protein>
    <submittedName>
        <fullName evidence="2">Uncharacterized protein</fullName>
    </submittedName>
</protein>
<evidence type="ECO:0000313" key="3">
    <source>
        <dbReference type="Proteomes" id="UP001156398"/>
    </source>
</evidence>
<dbReference type="EMBL" id="JAAGKO020000031">
    <property type="protein sequence ID" value="MDI5965168.1"/>
    <property type="molecule type" value="Genomic_DNA"/>
</dbReference>
<sequence>MKIATRCDGCGGLLICDASQYVEGDLLCWSSEGTCATCPNAWRERNPGGPVPEEIRRALLAESGPARLRLAGPEANIIAVVRVLAETQGLPLVRARALAGELRETGLTGTLVEMRFIATALERRSVAAVVETGVS</sequence>